<evidence type="ECO:0000313" key="2">
    <source>
        <dbReference type="EMBL" id="KAF7276816.1"/>
    </source>
</evidence>
<organism evidence="2 3">
    <name type="scientific">Rhynchophorus ferrugineus</name>
    <name type="common">Red palm weevil</name>
    <name type="synonym">Curculio ferrugineus</name>
    <dbReference type="NCBI Taxonomy" id="354439"/>
    <lineage>
        <taxon>Eukaryota</taxon>
        <taxon>Metazoa</taxon>
        <taxon>Ecdysozoa</taxon>
        <taxon>Arthropoda</taxon>
        <taxon>Hexapoda</taxon>
        <taxon>Insecta</taxon>
        <taxon>Pterygota</taxon>
        <taxon>Neoptera</taxon>
        <taxon>Endopterygota</taxon>
        <taxon>Coleoptera</taxon>
        <taxon>Polyphaga</taxon>
        <taxon>Cucujiformia</taxon>
        <taxon>Curculionidae</taxon>
        <taxon>Dryophthorinae</taxon>
        <taxon>Rhynchophorus</taxon>
    </lineage>
</organism>
<reference evidence="2" key="1">
    <citation type="submission" date="2020-08" db="EMBL/GenBank/DDBJ databases">
        <title>Genome sequencing and assembly of the red palm weevil Rhynchophorus ferrugineus.</title>
        <authorList>
            <person name="Dias G.B."/>
            <person name="Bergman C.M."/>
            <person name="Manee M."/>
        </authorList>
    </citation>
    <scope>NUCLEOTIDE SEQUENCE</scope>
    <source>
        <strain evidence="2">AA-2017</strain>
        <tissue evidence="2">Whole larva</tissue>
    </source>
</reference>
<comment type="caution">
    <text evidence="2">The sequence shown here is derived from an EMBL/GenBank/DDBJ whole genome shotgun (WGS) entry which is preliminary data.</text>
</comment>
<evidence type="ECO:0000313" key="3">
    <source>
        <dbReference type="Proteomes" id="UP000625711"/>
    </source>
</evidence>
<keyword evidence="3" id="KW-1185">Reference proteome</keyword>
<feature type="non-terminal residue" evidence="2">
    <location>
        <position position="1"/>
    </location>
</feature>
<protein>
    <submittedName>
        <fullName evidence="2">Uncharacterized protein</fullName>
    </submittedName>
</protein>
<feature type="compositionally biased region" description="Basic and acidic residues" evidence="1">
    <location>
        <begin position="18"/>
        <end position="34"/>
    </location>
</feature>
<gene>
    <name evidence="2" type="ORF">GWI33_009753</name>
</gene>
<dbReference type="EMBL" id="JAACXV010005450">
    <property type="protein sequence ID" value="KAF7276816.1"/>
    <property type="molecule type" value="Genomic_DNA"/>
</dbReference>
<accession>A0A834ID39</accession>
<sequence>ITTRSQSIGRRSPSPNDKNWETDKDIKVSYKEQK</sequence>
<proteinExistence type="predicted"/>
<dbReference type="AlphaFoldDB" id="A0A834ID39"/>
<feature type="region of interest" description="Disordered" evidence="1">
    <location>
        <begin position="1"/>
        <end position="34"/>
    </location>
</feature>
<name>A0A834ID39_RHYFE</name>
<dbReference type="Proteomes" id="UP000625711">
    <property type="component" value="Unassembled WGS sequence"/>
</dbReference>
<evidence type="ECO:0000256" key="1">
    <source>
        <dbReference type="SAM" id="MobiDB-lite"/>
    </source>
</evidence>
<feature type="compositionally biased region" description="Polar residues" evidence="1">
    <location>
        <begin position="1"/>
        <end position="17"/>
    </location>
</feature>